<dbReference type="Proteomes" id="UP000580839">
    <property type="component" value="Unassembled WGS sequence"/>
</dbReference>
<dbReference type="EMBL" id="JABFRW010000115">
    <property type="protein sequence ID" value="NOT34377.1"/>
    <property type="molecule type" value="Genomic_DNA"/>
</dbReference>
<reference evidence="3 4" key="1">
    <citation type="submission" date="2020-04" db="EMBL/GenBank/DDBJ databases">
        <title>Metagenomic profiling of ammonia- and methane-oxidizing microorganisms in a Dutch drinking water treatment plant.</title>
        <authorList>
            <person name="Poghosyan L."/>
            <person name="Leucker S."/>
        </authorList>
    </citation>
    <scope>NUCLEOTIDE SEQUENCE [LARGE SCALE GENOMIC DNA]</scope>
    <source>
        <strain evidence="3">S-RSF-IL-03</strain>
    </source>
</reference>
<gene>
    <name evidence="2 3" type="primary">rbfA</name>
    <name evidence="3" type="ORF">HOP12_09430</name>
</gene>
<dbReference type="InterPro" id="IPR020053">
    <property type="entry name" value="Ribosome-bd_factorA_CS"/>
</dbReference>
<name>A0A849SNF9_UNCEI</name>
<dbReference type="InterPro" id="IPR015946">
    <property type="entry name" value="KH_dom-like_a/b"/>
</dbReference>
<dbReference type="GO" id="GO:0043024">
    <property type="term" value="F:ribosomal small subunit binding"/>
    <property type="evidence" value="ECO:0007669"/>
    <property type="project" value="TreeGrafter"/>
</dbReference>
<dbReference type="HAMAP" id="MF_00003">
    <property type="entry name" value="RbfA"/>
    <property type="match status" value="1"/>
</dbReference>
<dbReference type="PANTHER" id="PTHR33515:SF1">
    <property type="entry name" value="RIBOSOME-BINDING FACTOR A, CHLOROPLASTIC-RELATED"/>
    <property type="match status" value="1"/>
</dbReference>
<keyword evidence="1 2" id="KW-0690">Ribosome biogenesis</keyword>
<evidence type="ECO:0000313" key="4">
    <source>
        <dbReference type="Proteomes" id="UP000580839"/>
    </source>
</evidence>
<comment type="caution">
    <text evidence="3">The sequence shown here is derived from an EMBL/GenBank/DDBJ whole genome shotgun (WGS) entry which is preliminary data.</text>
</comment>
<accession>A0A849SNF9</accession>
<dbReference type="Gene3D" id="3.30.300.20">
    <property type="match status" value="1"/>
</dbReference>
<keyword evidence="2" id="KW-0963">Cytoplasm</keyword>
<dbReference type="GO" id="GO:0030490">
    <property type="term" value="P:maturation of SSU-rRNA"/>
    <property type="evidence" value="ECO:0007669"/>
    <property type="project" value="UniProtKB-UniRule"/>
</dbReference>
<comment type="similarity">
    <text evidence="2">Belongs to the RbfA family.</text>
</comment>
<dbReference type="AlphaFoldDB" id="A0A849SNF9"/>
<proteinExistence type="inferred from homology"/>
<comment type="subunit">
    <text evidence="2">Monomer. Binds 30S ribosomal subunits, but not 50S ribosomal subunits or 70S ribosomes.</text>
</comment>
<evidence type="ECO:0000256" key="1">
    <source>
        <dbReference type="ARBA" id="ARBA00022517"/>
    </source>
</evidence>
<comment type="subcellular location">
    <subcellularLocation>
        <location evidence="2">Cytoplasm</location>
    </subcellularLocation>
</comment>
<dbReference type="PANTHER" id="PTHR33515">
    <property type="entry name" value="RIBOSOME-BINDING FACTOR A, CHLOROPLASTIC-RELATED"/>
    <property type="match status" value="1"/>
</dbReference>
<dbReference type="NCBIfam" id="TIGR00082">
    <property type="entry name" value="rbfA"/>
    <property type="match status" value="1"/>
</dbReference>
<protein>
    <recommendedName>
        <fullName evidence="2">Ribosome-binding factor A</fullName>
    </recommendedName>
</protein>
<dbReference type="SUPFAM" id="SSF89919">
    <property type="entry name" value="Ribosome-binding factor A, RbfA"/>
    <property type="match status" value="1"/>
</dbReference>
<sequence>MKIRPERVAQRMRREVAEILEAKLRDPRITGMVSVTDVEVNKDLTLAIVFVSVLATEEEAEKTLQVLAHAAPFVRHELAQRLGLREMPEVRFKLDTSIQHGARVDELLRKLRDHEPLEDSD</sequence>
<evidence type="ECO:0000313" key="3">
    <source>
        <dbReference type="EMBL" id="NOT34377.1"/>
    </source>
</evidence>
<dbReference type="InterPro" id="IPR000238">
    <property type="entry name" value="RbfA"/>
</dbReference>
<dbReference type="InterPro" id="IPR023799">
    <property type="entry name" value="RbfA_dom_sf"/>
</dbReference>
<dbReference type="Pfam" id="PF02033">
    <property type="entry name" value="RBFA"/>
    <property type="match status" value="1"/>
</dbReference>
<dbReference type="GO" id="GO:0005829">
    <property type="term" value="C:cytosol"/>
    <property type="evidence" value="ECO:0007669"/>
    <property type="project" value="TreeGrafter"/>
</dbReference>
<organism evidence="3 4">
    <name type="scientific">Eiseniibacteriota bacterium</name>
    <dbReference type="NCBI Taxonomy" id="2212470"/>
    <lineage>
        <taxon>Bacteria</taxon>
        <taxon>Candidatus Eiseniibacteriota</taxon>
    </lineage>
</organism>
<dbReference type="PROSITE" id="PS01319">
    <property type="entry name" value="RBFA"/>
    <property type="match status" value="1"/>
</dbReference>
<evidence type="ECO:0000256" key="2">
    <source>
        <dbReference type="HAMAP-Rule" id="MF_00003"/>
    </source>
</evidence>
<comment type="function">
    <text evidence="2">One of several proteins that assist in the late maturation steps of the functional core of the 30S ribosomal subunit. Associates with free 30S ribosomal subunits (but not with 30S subunits that are part of 70S ribosomes or polysomes). Required for efficient processing of 16S rRNA. May interact with the 5'-terminal helix region of 16S rRNA.</text>
</comment>